<dbReference type="SUPFAM" id="SSF81901">
    <property type="entry name" value="HCP-like"/>
    <property type="match status" value="1"/>
</dbReference>
<dbReference type="OrthoDB" id="81943at2"/>
<dbReference type="RefSeq" id="WP_155283009.1">
    <property type="nucleotide sequence ID" value="NZ_AP019831.1"/>
</dbReference>
<dbReference type="Proteomes" id="UP000422644">
    <property type="component" value="Chromosome"/>
</dbReference>
<gene>
    <name evidence="2" type="ORF">JMUB3870_1946</name>
</gene>
<feature type="chain" id="PRO_5022074704" description="Tetratricopeptide repeat protein" evidence="1">
    <location>
        <begin position="22"/>
        <end position="338"/>
    </location>
</feature>
<evidence type="ECO:0000256" key="1">
    <source>
        <dbReference type="SAM" id="SignalP"/>
    </source>
</evidence>
<evidence type="ECO:0000313" key="2">
    <source>
        <dbReference type="EMBL" id="BBM45826.1"/>
    </source>
</evidence>
<name>A0A510K2L9_9FUSO</name>
<feature type="signal peptide" evidence="1">
    <location>
        <begin position="1"/>
        <end position="21"/>
    </location>
</feature>
<protein>
    <recommendedName>
        <fullName evidence="4">Tetratricopeptide repeat protein</fullName>
    </recommendedName>
</protein>
<keyword evidence="1" id="KW-0732">Signal</keyword>
<dbReference type="EMBL" id="AP019831">
    <property type="protein sequence ID" value="BBM45826.1"/>
    <property type="molecule type" value="Genomic_DNA"/>
</dbReference>
<reference evidence="2 3" key="1">
    <citation type="submission" date="2019-07" db="EMBL/GenBank/DDBJ databases">
        <title>Complete Genome Sequence of Leptotrichia trevisanii Strain JMUB3870.</title>
        <authorList>
            <person name="Watanabe S."/>
            <person name="Cui L."/>
        </authorList>
    </citation>
    <scope>NUCLEOTIDE SEQUENCE [LARGE SCALE GENOMIC DNA]</scope>
    <source>
        <strain evidence="2 3">JMUB3870</strain>
    </source>
</reference>
<dbReference type="InterPro" id="IPR011990">
    <property type="entry name" value="TPR-like_helical_dom_sf"/>
</dbReference>
<evidence type="ECO:0008006" key="4">
    <source>
        <dbReference type="Google" id="ProtNLM"/>
    </source>
</evidence>
<dbReference type="AlphaFoldDB" id="A0A510K2L9"/>
<organism evidence="2 3">
    <name type="scientific">Leptotrichia trevisanii</name>
    <dbReference type="NCBI Taxonomy" id="109328"/>
    <lineage>
        <taxon>Bacteria</taxon>
        <taxon>Fusobacteriati</taxon>
        <taxon>Fusobacteriota</taxon>
        <taxon>Fusobacteriia</taxon>
        <taxon>Fusobacteriales</taxon>
        <taxon>Leptotrichiaceae</taxon>
        <taxon>Leptotrichia</taxon>
    </lineage>
</organism>
<sequence length="338" mass="39745">MKKFLLVSFILCSFYGFSAKASVQRSSSLKSENKAGKNIGEMSVKDTIKEISENDRKRFEELDLEKREQKEVMDLTLKELTELGISKKSIETTFKAIKEENDYEKRRKLFLQAIEEDKKNYLPYYYLAQEADNIKVAMEYYKDAIKANPKNPMAYTNLVARYGQAGMEKEQVELAKKMITLFPEFPEGYYSIAAIDFQNKNYSDSIKYTKLAIEKYDKMKKLDYSYVTESAKNRYKADAHYLVFLNYIQMKKYDEAFEYSKEAYIFMAQNDNDLRFQIYNMLVDITEEMKNKNKAKYKEYISNLNRLRFAEELVKANNEIKSGKTGDKVIKFSPLKAD</sequence>
<keyword evidence="3" id="KW-1185">Reference proteome</keyword>
<proteinExistence type="predicted"/>
<accession>A0A510K2L9</accession>
<evidence type="ECO:0000313" key="3">
    <source>
        <dbReference type="Proteomes" id="UP000422644"/>
    </source>
</evidence>
<dbReference type="Gene3D" id="1.25.40.10">
    <property type="entry name" value="Tetratricopeptide repeat domain"/>
    <property type="match status" value="1"/>
</dbReference>